<dbReference type="EMBL" id="CP134890">
    <property type="protein sequence ID" value="WNM21304.1"/>
    <property type="molecule type" value="Genomic_DNA"/>
</dbReference>
<feature type="signal peptide" evidence="1">
    <location>
        <begin position="1"/>
        <end position="24"/>
    </location>
</feature>
<dbReference type="Pfam" id="PF19765">
    <property type="entry name" value="DUF6252"/>
    <property type="match status" value="2"/>
</dbReference>
<evidence type="ECO:0000313" key="2">
    <source>
        <dbReference type="EMBL" id="WNM19915.1"/>
    </source>
</evidence>
<dbReference type="AlphaFoldDB" id="A0AA96EZQ1"/>
<organism evidence="2">
    <name type="scientific">Flavobacterium capsici</name>
    <dbReference type="NCBI Taxonomy" id="3075618"/>
    <lineage>
        <taxon>Bacteria</taxon>
        <taxon>Pseudomonadati</taxon>
        <taxon>Bacteroidota</taxon>
        <taxon>Flavobacteriia</taxon>
        <taxon>Flavobacteriales</taxon>
        <taxon>Flavobacteriaceae</taxon>
        <taxon>Flavobacterium</taxon>
    </lineage>
</organism>
<reference evidence="2 4" key="1">
    <citation type="submission" date="2023-09" db="EMBL/GenBank/DDBJ databases">
        <title>Flavobacterium sp. a novel bacteria isolate from Pepper rhizosphere.</title>
        <authorList>
            <person name="Peng Y."/>
            <person name="Lee J."/>
        </authorList>
    </citation>
    <scope>NUCLEOTIDE SEQUENCE</scope>
    <source>
        <strain evidence="2">PMR2A8</strain>
        <strain evidence="3 4">PMTSA4</strain>
    </source>
</reference>
<proteinExistence type="predicted"/>
<evidence type="ECO:0000313" key="4">
    <source>
        <dbReference type="Proteomes" id="UP001304515"/>
    </source>
</evidence>
<evidence type="ECO:0000256" key="1">
    <source>
        <dbReference type="SAM" id="SignalP"/>
    </source>
</evidence>
<dbReference type="PROSITE" id="PS51257">
    <property type="entry name" value="PROKAR_LIPOPROTEIN"/>
    <property type="match status" value="1"/>
</dbReference>
<evidence type="ECO:0000313" key="3">
    <source>
        <dbReference type="EMBL" id="WNM21304.1"/>
    </source>
</evidence>
<sequence>MKKFIMMRKILSLIAISFLMISCSEELKFNDPGFQGQKDDVFWRANDTRAYIDNGKLTIEAYTQYEIVTLGTSSTNVGKYRLGTTNTNNFASYTYDVDDIFLEYATVPSPGPASLVTIQNGGTGYSNASSVAVTGGTGSGMSVSIVTNSTGVVTSITLMSRGNGYVAGDLVTVTGGNLNCKLRVQNVQNSNGEIEITSFDDVKMTVSGKFKFNAVKTTNSPFGGEVVNYQYGEFHNVQIYPSI</sequence>
<dbReference type="InterPro" id="IPR046219">
    <property type="entry name" value="DUF6252"/>
</dbReference>
<dbReference type="EMBL" id="CP134878">
    <property type="protein sequence ID" value="WNM19915.1"/>
    <property type="molecule type" value="Genomic_DNA"/>
</dbReference>
<dbReference type="RefSeq" id="WP_313324934.1">
    <property type="nucleotide sequence ID" value="NZ_CP134878.1"/>
</dbReference>
<gene>
    <name evidence="3" type="ORF">RN605_11515</name>
    <name evidence="2" type="ORF">RN608_04345</name>
</gene>
<dbReference type="KEGG" id="fcj:RN605_11515"/>
<accession>A0AA96EZS8</accession>
<accession>A0AA96EZQ1</accession>
<keyword evidence="4" id="KW-1185">Reference proteome</keyword>
<keyword evidence="1" id="KW-0732">Signal</keyword>
<name>A0AA96EZQ1_9FLAO</name>
<protein>
    <submittedName>
        <fullName evidence="2">DUF6252 family protein</fullName>
    </submittedName>
</protein>
<dbReference type="Proteomes" id="UP001304515">
    <property type="component" value="Chromosome"/>
</dbReference>
<feature type="chain" id="PRO_5044705219" evidence="1">
    <location>
        <begin position="25"/>
        <end position="243"/>
    </location>
</feature>